<accession>Q9HII4</accession>
<dbReference type="EnsemblBacteria" id="CAC12476">
    <property type="protein sequence ID" value="CAC12476"/>
    <property type="gene ID" value="CAC12476"/>
</dbReference>
<gene>
    <name evidence="1" type="ordered locus">Ta1355</name>
</gene>
<reference evidence="1 2" key="1">
    <citation type="journal article" date="2000" name="Nature">
        <title>The genome sequence of the thermoacidophilic scavenger Thermoplasma acidophilum.</title>
        <authorList>
            <person name="Ruepp A."/>
            <person name="Graml W."/>
            <person name="Santos-Martinez M.L."/>
            <person name="Koretke K.K."/>
            <person name="Volker C."/>
            <person name="Mewes H.W."/>
            <person name="Frishman D."/>
            <person name="Stocker S."/>
            <person name="Lupas A.N."/>
            <person name="Baumeister W."/>
        </authorList>
    </citation>
    <scope>NUCLEOTIDE SEQUENCE [LARGE SCALE GENOMIC DNA]</scope>
    <source>
        <strain evidence="2">ATCC 25905 / DSM 1728 / JCM 9062 / NBRC 15155 / AMRC-C165</strain>
    </source>
</reference>
<evidence type="ECO:0008006" key="3">
    <source>
        <dbReference type="Google" id="ProtNLM"/>
    </source>
</evidence>
<protein>
    <recommendedName>
        <fullName evidence="3">Rubrerythrin diiron-binding domain-containing protein</fullName>
    </recommendedName>
</protein>
<proteinExistence type="predicted"/>
<organism evidence="1 2">
    <name type="scientific">Thermoplasma acidophilum (strain ATCC 25905 / DSM 1728 / JCM 9062 / NBRC 15155 / AMRC-C165)</name>
    <dbReference type="NCBI Taxonomy" id="273075"/>
    <lineage>
        <taxon>Archaea</taxon>
        <taxon>Methanobacteriati</taxon>
        <taxon>Thermoplasmatota</taxon>
        <taxon>Thermoplasmata</taxon>
        <taxon>Thermoplasmatales</taxon>
        <taxon>Thermoplasmataceae</taxon>
        <taxon>Thermoplasma</taxon>
    </lineage>
</organism>
<evidence type="ECO:0000313" key="2">
    <source>
        <dbReference type="Proteomes" id="UP000001024"/>
    </source>
</evidence>
<dbReference type="InParanoid" id="Q9HII4"/>
<dbReference type="EMBL" id="AL445067">
    <property type="protein sequence ID" value="CAC12476.1"/>
    <property type="molecule type" value="Genomic_DNA"/>
</dbReference>
<evidence type="ECO:0000313" key="1">
    <source>
        <dbReference type="EMBL" id="CAC12476.1"/>
    </source>
</evidence>
<dbReference type="KEGG" id="tac:Ta1355"/>
<dbReference type="AlphaFoldDB" id="Q9HII4"/>
<dbReference type="PaxDb" id="273075-Ta1355"/>
<dbReference type="Proteomes" id="UP000001024">
    <property type="component" value="Chromosome"/>
</dbReference>
<sequence>MTHKYKTISGNSYDEVIQILLKRIAELKSQRERSYRKIANSNLPDHVRSMLIRVADLEMQSRKKIEEALKIGNLDAVKPESRSYQMIEHIVRNADVSEISDIKSALLKSIKEEDDLHRALQIMSTEYSGTEIEHVLKSIMKYEEMNKNELADLYEEYVNEDYW</sequence>
<keyword evidence="2" id="KW-1185">Reference proteome</keyword>
<dbReference type="HOGENOM" id="CLU_1623537_0_0_2"/>
<dbReference type="eggNOG" id="arCOG07410">
    <property type="taxonomic scope" value="Archaea"/>
</dbReference>
<name>Q9HII4_THEAC</name>